<evidence type="ECO:0000256" key="5">
    <source>
        <dbReference type="ARBA" id="ARBA00022741"/>
    </source>
</evidence>
<dbReference type="InterPro" id="IPR013563">
    <property type="entry name" value="Oligopep_ABC_C"/>
</dbReference>
<dbReference type="InterPro" id="IPR027417">
    <property type="entry name" value="P-loop_NTPase"/>
</dbReference>
<evidence type="ECO:0000256" key="7">
    <source>
        <dbReference type="ARBA" id="ARBA00023136"/>
    </source>
</evidence>
<keyword evidence="7" id="KW-0472">Membrane</keyword>
<dbReference type="NCBIfam" id="TIGR01727">
    <property type="entry name" value="oligo_HPY"/>
    <property type="match status" value="2"/>
</dbReference>
<dbReference type="Pfam" id="PF08352">
    <property type="entry name" value="oligo_HPY"/>
    <property type="match status" value="2"/>
</dbReference>
<evidence type="ECO:0000256" key="4">
    <source>
        <dbReference type="ARBA" id="ARBA00022475"/>
    </source>
</evidence>
<dbReference type="PANTHER" id="PTHR43297">
    <property type="entry name" value="OLIGOPEPTIDE TRANSPORT ATP-BINDING PROTEIN APPD"/>
    <property type="match status" value="1"/>
</dbReference>
<dbReference type="NCBIfam" id="NF008453">
    <property type="entry name" value="PRK11308.1"/>
    <property type="match status" value="2"/>
</dbReference>
<evidence type="ECO:0000256" key="6">
    <source>
        <dbReference type="ARBA" id="ARBA00022840"/>
    </source>
</evidence>
<feature type="domain" description="ABC transporter" evidence="9">
    <location>
        <begin position="14"/>
        <end position="263"/>
    </location>
</feature>
<dbReference type="PROSITE" id="PS00211">
    <property type="entry name" value="ABC_TRANSPORTER_1"/>
    <property type="match status" value="2"/>
</dbReference>
<keyword evidence="3" id="KW-0813">Transport</keyword>
<dbReference type="SUPFAM" id="SSF52540">
    <property type="entry name" value="P-loop containing nucleoside triphosphate hydrolases"/>
    <property type="match status" value="2"/>
</dbReference>
<dbReference type="EMBL" id="VCPC01000002">
    <property type="protein sequence ID" value="TMV12715.1"/>
    <property type="molecule type" value="Genomic_DNA"/>
</dbReference>
<evidence type="ECO:0000259" key="9">
    <source>
        <dbReference type="PROSITE" id="PS50893"/>
    </source>
</evidence>
<feature type="domain" description="ABC transporter" evidence="9">
    <location>
        <begin position="366"/>
        <end position="617"/>
    </location>
</feature>
<dbReference type="PROSITE" id="PS50893">
    <property type="entry name" value="ABC_TRANSPORTER_2"/>
    <property type="match status" value="2"/>
</dbReference>
<comment type="subcellular location">
    <subcellularLocation>
        <location evidence="1">Cell inner membrane</location>
        <topology evidence="1">Peripheral membrane protein</topology>
    </subcellularLocation>
</comment>
<evidence type="ECO:0000256" key="3">
    <source>
        <dbReference type="ARBA" id="ARBA00022448"/>
    </source>
</evidence>
<name>A0ABY2X9L3_9RHOB</name>
<protein>
    <submittedName>
        <fullName evidence="10">ABC transporter ATP-binding protein</fullName>
    </submittedName>
</protein>
<keyword evidence="4" id="KW-1003">Cell membrane</keyword>
<evidence type="ECO:0000256" key="8">
    <source>
        <dbReference type="SAM" id="MobiDB-lite"/>
    </source>
</evidence>
<comment type="caution">
    <text evidence="10">The sequence shown here is derived from an EMBL/GenBank/DDBJ whole genome shotgun (WGS) entry which is preliminary data.</text>
</comment>
<dbReference type="Proteomes" id="UP001191082">
    <property type="component" value="Unassembled WGS sequence"/>
</dbReference>
<keyword evidence="11" id="KW-1185">Reference proteome</keyword>
<dbReference type="Pfam" id="PF00005">
    <property type="entry name" value="ABC_tran"/>
    <property type="match status" value="2"/>
</dbReference>
<evidence type="ECO:0000313" key="11">
    <source>
        <dbReference type="Proteomes" id="UP001191082"/>
    </source>
</evidence>
<dbReference type="SMART" id="SM00382">
    <property type="entry name" value="AAA"/>
    <property type="match status" value="2"/>
</dbReference>
<proteinExistence type="inferred from homology"/>
<dbReference type="PANTHER" id="PTHR43297:SF2">
    <property type="entry name" value="DIPEPTIDE TRANSPORT ATP-BINDING PROTEIN DPPD"/>
    <property type="match status" value="1"/>
</dbReference>
<organism evidence="10 11">
    <name type="scientific">Arenibacterium halophilum</name>
    <dbReference type="NCBI Taxonomy" id="2583821"/>
    <lineage>
        <taxon>Bacteria</taxon>
        <taxon>Pseudomonadati</taxon>
        <taxon>Pseudomonadota</taxon>
        <taxon>Alphaproteobacteria</taxon>
        <taxon>Rhodobacterales</taxon>
        <taxon>Paracoccaceae</taxon>
        <taxon>Arenibacterium</taxon>
    </lineage>
</organism>
<keyword evidence="5" id="KW-0547">Nucleotide-binding</keyword>
<dbReference type="RefSeq" id="WP_138863269.1">
    <property type="nucleotide sequence ID" value="NZ_VCPC01000002.1"/>
</dbReference>
<dbReference type="Gene3D" id="3.40.50.300">
    <property type="entry name" value="P-loop containing nucleotide triphosphate hydrolases"/>
    <property type="match status" value="2"/>
</dbReference>
<gene>
    <name evidence="10" type="ORF">FGK64_07875</name>
</gene>
<sequence length="697" mass="75625">MKDMVSRTGNDTLLSIDGLTLDFRTNRGRVKALRDISFPVRKGRILGIVGESGSGKSTVLWSILGLLAGNADVTAGRIDYGDKNLLTLDAEGLRALRGEEVSVVFQDPMTSQIPVLPYARQMSDILYRRSMSEAAKRAAAVDMLRRVGIPDPESRVDAYPHQFSGGMRQRAGIAMSMLTGPNLLLADEPTTALDVTMEAQMIGLMRGLRDDFDTTIVVVSHNLGLIAEMCDDVVVMYAGEVVETGEVHDIFHNARHPYTRALLECDPARIADVTRKLPVIPGDIPDLTKPLAGCIFAGRCQKAMPACVTTAPPLIKRGTGAARCHLLEGPLADPSWPPAPEVPTVARDTGTATVRGAAKGEPLLEVRDLNVQFRTMGALKARMNGVARPFVDAVLDVSLDIRPGETLALVGESGSGKTTLGRTILNLQSAAGGSVRFDGAEIGNMAERRFKPLRRDMAMMFQDPVGSLSPRKSVRALISEPLLIHGAEGRDLDAEAERLADMVRLPRGFLSRYPHELSGGQARRVGVARALALNPRLIVADEPTAGLDVSVQGETLNLMADLQAEHGLSYLIITHNLPVVRHIADRIAIMYLGRIVEDGPAAEVFAKPAHPYTRALVEGVPQPDPDRRRPPSAAIEGEVPSLLRRPKGCDFATRCPLARDACRVEKPEHRQLTPDRRHACLFPLIDTQDNKNKTETP</sequence>
<dbReference type="GO" id="GO:0005524">
    <property type="term" value="F:ATP binding"/>
    <property type="evidence" value="ECO:0007669"/>
    <property type="project" value="UniProtKB-KW"/>
</dbReference>
<comment type="similarity">
    <text evidence="2">Belongs to the ABC transporter superfamily.</text>
</comment>
<evidence type="ECO:0000256" key="1">
    <source>
        <dbReference type="ARBA" id="ARBA00004417"/>
    </source>
</evidence>
<dbReference type="InterPro" id="IPR003439">
    <property type="entry name" value="ABC_transporter-like_ATP-bd"/>
</dbReference>
<dbReference type="InterPro" id="IPR050388">
    <property type="entry name" value="ABC_Ni/Peptide_Import"/>
</dbReference>
<reference evidence="10 11" key="1">
    <citation type="submission" date="2019-05" db="EMBL/GenBank/DDBJ databases">
        <title>Marivita sp. nov. isolated from sea sediment.</title>
        <authorList>
            <person name="Kim W."/>
        </authorList>
    </citation>
    <scope>NUCLEOTIDE SEQUENCE [LARGE SCALE GENOMIC DNA]</scope>
    <source>
        <strain evidence="10 11">CAU 1492</strain>
    </source>
</reference>
<dbReference type="InterPro" id="IPR017871">
    <property type="entry name" value="ABC_transporter-like_CS"/>
</dbReference>
<keyword evidence="6 10" id="KW-0067">ATP-binding</keyword>
<feature type="region of interest" description="Disordered" evidence="8">
    <location>
        <begin position="619"/>
        <end position="639"/>
    </location>
</feature>
<accession>A0ABY2X9L3</accession>
<dbReference type="CDD" id="cd03257">
    <property type="entry name" value="ABC_NikE_OppD_transporters"/>
    <property type="match status" value="2"/>
</dbReference>
<evidence type="ECO:0000256" key="2">
    <source>
        <dbReference type="ARBA" id="ARBA00005417"/>
    </source>
</evidence>
<evidence type="ECO:0000313" key="10">
    <source>
        <dbReference type="EMBL" id="TMV12715.1"/>
    </source>
</evidence>
<dbReference type="InterPro" id="IPR003593">
    <property type="entry name" value="AAA+_ATPase"/>
</dbReference>